<feature type="compositionally biased region" description="Low complexity" evidence="1">
    <location>
        <begin position="15"/>
        <end position="42"/>
    </location>
</feature>
<dbReference type="SMART" id="SM00225">
    <property type="entry name" value="BTB"/>
    <property type="match status" value="1"/>
</dbReference>
<feature type="region of interest" description="Disordered" evidence="1">
    <location>
        <begin position="79"/>
        <end position="175"/>
    </location>
</feature>
<evidence type="ECO:0000313" key="4">
    <source>
        <dbReference type="Proteomes" id="UP000266841"/>
    </source>
</evidence>
<evidence type="ECO:0000259" key="2">
    <source>
        <dbReference type="PROSITE" id="PS50097"/>
    </source>
</evidence>
<organism evidence="3 4">
    <name type="scientific">Thalassiosira oceanica</name>
    <name type="common">Marine diatom</name>
    <dbReference type="NCBI Taxonomy" id="159749"/>
    <lineage>
        <taxon>Eukaryota</taxon>
        <taxon>Sar</taxon>
        <taxon>Stramenopiles</taxon>
        <taxon>Ochrophyta</taxon>
        <taxon>Bacillariophyta</taxon>
        <taxon>Coscinodiscophyceae</taxon>
        <taxon>Thalassiosirophycidae</taxon>
        <taxon>Thalassiosirales</taxon>
        <taxon>Thalassiosiraceae</taxon>
        <taxon>Thalassiosira</taxon>
    </lineage>
</organism>
<feature type="domain" description="BTB" evidence="2">
    <location>
        <begin position="176"/>
        <end position="241"/>
    </location>
</feature>
<dbReference type="PROSITE" id="PS50097">
    <property type="entry name" value="BTB"/>
    <property type="match status" value="1"/>
</dbReference>
<feature type="compositionally biased region" description="Polar residues" evidence="1">
    <location>
        <begin position="1"/>
        <end position="12"/>
    </location>
</feature>
<dbReference type="AlphaFoldDB" id="K0SEU6"/>
<sequence>MQNKLISPSQSFLLRGRNGNNKGPPANRNAPANRRGNNIAPATSRQNNAGGTRTWQRPQGNGVPRSSMNVAKRGAIETGGATMVSGGGGQVQLQRPQQQQHHRQAVQQPQRQVTQSAQRQAGNLSDGLVSMEDGPVAAGLSSVGNPPTAPMAPVARNPQEGTAESGQPMAKRQRRGRVVLDVGGEKFVASASTLASNSRYFSALLSGDGTDGDEEFYVDQDPAAFRVLLDYMRSGTVQAAEVSEKVLLLAEFLGIERLVSAAKIRWLAHLGRGPHLSNDCSDADIVAAFDAEYGGISEAIGACLFRTFLAIAMNPSPVWPQYDAAEVAIVPRPDGGYVSVAREFVGHEDPVQTECGALGALNGFCSKGYHVHTSYVADDKRTGTDDKRTGNKIQELGRRKYIQLLPRTENVFAPSFEDGVARGMRMRFQYAFIIYNHGGELKAILAPPEFSSDEAVRRDPFGVAVIQPVPRFWAKLNGFAPIMGCVYANGAPIAPAWIDQVGREAVEAVGDFAYMTLYTRGCY</sequence>
<protein>
    <recommendedName>
        <fullName evidence="2">BTB domain-containing protein</fullName>
    </recommendedName>
</protein>
<dbReference type="CDD" id="cd18316">
    <property type="entry name" value="BTB_POZ_KCTD-like"/>
    <property type="match status" value="1"/>
</dbReference>
<dbReference type="InterPro" id="IPR011333">
    <property type="entry name" value="SKP1/BTB/POZ_sf"/>
</dbReference>
<feature type="compositionally biased region" description="Polar residues" evidence="1">
    <location>
        <begin position="43"/>
        <end position="67"/>
    </location>
</feature>
<dbReference type="InterPro" id="IPR000210">
    <property type="entry name" value="BTB/POZ_dom"/>
</dbReference>
<keyword evidence="4" id="KW-1185">Reference proteome</keyword>
<dbReference type="Proteomes" id="UP000266841">
    <property type="component" value="Unassembled WGS sequence"/>
</dbReference>
<dbReference type="eggNOG" id="ENOG502SW4N">
    <property type="taxonomic scope" value="Eukaryota"/>
</dbReference>
<dbReference type="PANTHER" id="PTHR11145:SF8">
    <property type="entry name" value="RE57120P"/>
    <property type="match status" value="1"/>
</dbReference>
<dbReference type="InterPro" id="IPR045068">
    <property type="entry name" value="BACURD1-3"/>
</dbReference>
<reference evidence="3 4" key="1">
    <citation type="journal article" date="2012" name="Genome Biol.">
        <title>Genome and low-iron response of an oceanic diatom adapted to chronic iron limitation.</title>
        <authorList>
            <person name="Lommer M."/>
            <person name="Specht M."/>
            <person name="Roy A.S."/>
            <person name="Kraemer L."/>
            <person name="Andreson R."/>
            <person name="Gutowska M.A."/>
            <person name="Wolf J."/>
            <person name="Bergner S.V."/>
            <person name="Schilhabel M.B."/>
            <person name="Klostermeier U.C."/>
            <person name="Beiko R.G."/>
            <person name="Rosenstiel P."/>
            <person name="Hippler M."/>
            <person name="Laroche J."/>
        </authorList>
    </citation>
    <scope>NUCLEOTIDE SEQUENCE [LARGE SCALE GENOMIC DNA]</scope>
    <source>
        <strain evidence="3 4">CCMP1005</strain>
    </source>
</reference>
<gene>
    <name evidence="3" type="ORF">THAOC_14612</name>
</gene>
<dbReference type="PANTHER" id="PTHR11145">
    <property type="entry name" value="BTB/POZ DOMAIN-CONTAINING ADAPTER FOR CUL3-MEDIATED RHOA DEGRADATION PROTEIN FAMILY MEMBER"/>
    <property type="match status" value="1"/>
</dbReference>
<feature type="region of interest" description="Disordered" evidence="1">
    <location>
        <begin position="1"/>
        <end position="67"/>
    </location>
</feature>
<dbReference type="Pfam" id="PF00651">
    <property type="entry name" value="BTB"/>
    <property type="match status" value="1"/>
</dbReference>
<dbReference type="EMBL" id="AGNL01017051">
    <property type="protein sequence ID" value="EJK64633.1"/>
    <property type="molecule type" value="Genomic_DNA"/>
</dbReference>
<proteinExistence type="predicted"/>
<comment type="caution">
    <text evidence="3">The sequence shown here is derived from an EMBL/GenBank/DDBJ whole genome shotgun (WGS) entry which is preliminary data.</text>
</comment>
<feature type="compositionally biased region" description="Low complexity" evidence="1">
    <location>
        <begin position="91"/>
        <end position="121"/>
    </location>
</feature>
<dbReference type="SUPFAM" id="SSF54695">
    <property type="entry name" value="POZ domain"/>
    <property type="match status" value="1"/>
</dbReference>
<accession>K0SEU6</accession>
<evidence type="ECO:0000313" key="3">
    <source>
        <dbReference type="EMBL" id="EJK64633.1"/>
    </source>
</evidence>
<dbReference type="Gene3D" id="3.30.710.10">
    <property type="entry name" value="Potassium Channel Kv1.1, Chain A"/>
    <property type="match status" value="1"/>
</dbReference>
<name>K0SEU6_THAOC</name>
<dbReference type="OrthoDB" id="2414723at2759"/>
<evidence type="ECO:0000256" key="1">
    <source>
        <dbReference type="SAM" id="MobiDB-lite"/>
    </source>
</evidence>